<feature type="transmembrane region" description="Helical" evidence="10">
    <location>
        <begin position="828"/>
        <end position="852"/>
    </location>
</feature>
<evidence type="ECO:0000256" key="10">
    <source>
        <dbReference type="SAM" id="Phobius"/>
    </source>
</evidence>
<dbReference type="PANTHER" id="PTHR42798:SF6">
    <property type="entry name" value="CELL DIVISION ATP-BINDING PROTEIN FTSE"/>
    <property type="match status" value="1"/>
</dbReference>
<dbReference type="Pfam" id="PF00005">
    <property type="entry name" value="ABC_tran"/>
    <property type="match status" value="1"/>
</dbReference>
<evidence type="ECO:0000313" key="12">
    <source>
        <dbReference type="EMBL" id="MBO8414578.1"/>
    </source>
</evidence>
<dbReference type="PANTHER" id="PTHR42798">
    <property type="entry name" value="LIPOPROTEIN-RELEASING SYSTEM ATP-BINDING PROTEIN LOLD"/>
    <property type="match status" value="1"/>
</dbReference>
<dbReference type="Proteomes" id="UP000823629">
    <property type="component" value="Unassembled WGS sequence"/>
</dbReference>
<dbReference type="InterPro" id="IPR027417">
    <property type="entry name" value="P-loop_NTPase"/>
</dbReference>
<evidence type="ECO:0000256" key="6">
    <source>
        <dbReference type="ARBA" id="ARBA00022840"/>
    </source>
</evidence>
<evidence type="ECO:0000256" key="9">
    <source>
        <dbReference type="ARBA" id="ARBA00038388"/>
    </source>
</evidence>
<evidence type="ECO:0000256" key="7">
    <source>
        <dbReference type="ARBA" id="ARBA00022989"/>
    </source>
</evidence>
<dbReference type="InterPro" id="IPR003439">
    <property type="entry name" value="ABC_transporter-like_ATP-bd"/>
</dbReference>
<comment type="subcellular location">
    <subcellularLocation>
        <location evidence="1">Cell inner membrane</location>
        <topology evidence="1">Multi-pass membrane protein</topology>
    </subcellularLocation>
</comment>
<keyword evidence="8 10" id="KW-0472">Membrane</keyword>
<dbReference type="Gene3D" id="3.40.50.300">
    <property type="entry name" value="P-loop containing nucleotide triphosphate hydrolases"/>
    <property type="match status" value="1"/>
</dbReference>
<dbReference type="SMART" id="SM00382">
    <property type="entry name" value="AAA"/>
    <property type="match status" value="1"/>
</dbReference>
<comment type="caution">
    <text evidence="12">The sequence shown here is derived from an EMBL/GenBank/DDBJ whole genome shotgun (WGS) entry which is preliminary data.</text>
</comment>
<dbReference type="GO" id="GO:0005524">
    <property type="term" value="F:ATP binding"/>
    <property type="evidence" value="ECO:0007669"/>
    <property type="project" value="UniProtKB-KW"/>
</dbReference>
<evidence type="ECO:0000256" key="8">
    <source>
        <dbReference type="ARBA" id="ARBA00023136"/>
    </source>
</evidence>
<accession>A0A9D9GRG5</accession>
<sequence length="906" mass="100340">MLKLTNISKDYIVSKENVVHALKNINISFPDTGFVSILGPSGCGKTTLLNIIGGLDRYSLGDLIVNNTSTKDFTDHDWDDYRNKKTGIVFQSYNLIPQMSILSNVELALSLSGVERRVRRITALEALKDVGLEKEVDKRPNQLSGGQMQRVAIARAIVNNPSIILADEPTGALDSKTSIQVLNILAELAKEKLVIMVTHNSELAYQYSNRIIKMHDGEIVSDEENKPSVELVPSKEKETINPDYTFIESLTSEKISNALNLSSKKKQKKSSMSLKTAISISGQNLKTKKGRTIMTSIAGSIGIIGVALILAISNGFNKFVNTMQTEVLASAPISIEEMYLDPSSLANMTGSDLEEYPDSSEVNVHRSNFSFSTNNITEEYAEYVKSMDESYYSSIQTNYALQTNIVAKNGNNYSILETSQDSVMESLVSSSYWKELPDNDEFVLQEYDLLDGKYPENKNELVLIVDSTNSVSESTLESLGFDTTNDTISFSNIINKEYSKVTNNNYYVKQGSIEVTGRFVKSPEVLKNENINLSKLLKDLINMLTAMSEMTPEGILKAGQIAQEIQTTYFEAEESARVVSSYQSVQELFTGEALNSKLEELYNGGEKLKIVGILRPKEGSMFPLLSEGVYYTHNLIYSTLEEARNSEVGKEQSNHLVLEKTNILNNEVLLPQVYSTNSSTPVKNLDYSILSSSLFSNLNSVIQDYIEERRLYGTDEVISSITIYPRSFDAKGQILNYLDKWNSDHPDQDPIVYTDLAGTLFSALEIMVDVISAVLIAFSSISLVVSSVMIGIIMYSSVIERTKEIGILRSIGARKKDISRLFKTEATIIGFFAGVFGVLVTVLLCIPANMIFNYLFPDMGLGSLASLNPLHAILLILVSMLLTYISALIPARAGAKKDPVKALRTE</sequence>
<dbReference type="PROSITE" id="PS50893">
    <property type="entry name" value="ABC_TRANSPORTER_2"/>
    <property type="match status" value="1"/>
</dbReference>
<dbReference type="GO" id="GO:0098796">
    <property type="term" value="C:membrane protein complex"/>
    <property type="evidence" value="ECO:0007669"/>
    <property type="project" value="UniProtKB-ARBA"/>
</dbReference>
<keyword evidence="7 10" id="KW-1133">Transmembrane helix</keyword>
<dbReference type="SUPFAM" id="SSF52540">
    <property type="entry name" value="P-loop containing nucleoside triphosphate hydrolases"/>
    <property type="match status" value="1"/>
</dbReference>
<evidence type="ECO:0000256" key="1">
    <source>
        <dbReference type="ARBA" id="ARBA00004429"/>
    </source>
</evidence>
<dbReference type="GO" id="GO:0016887">
    <property type="term" value="F:ATP hydrolysis activity"/>
    <property type="evidence" value="ECO:0007669"/>
    <property type="project" value="InterPro"/>
</dbReference>
<feature type="transmembrane region" description="Helical" evidence="10">
    <location>
        <begin position="770"/>
        <end position="795"/>
    </location>
</feature>
<reference evidence="12" key="1">
    <citation type="submission" date="2020-10" db="EMBL/GenBank/DDBJ databases">
        <authorList>
            <person name="Gilroy R."/>
        </authorList>
    </citation>
    <scope>NUCLEOTIDE SEQUENCE</scope>
    <source>
        <strain evidence="12">1748</strain>
    </source>
</reference>
<keyword evidence="6 12" id="KW-0067">ATP-binding</keyword>
<evidence type="ECO:0000256" key="5">
    <source>
        <dbReference type="ARBA" id="ARBA00022741"/>
    </source>
</evidence>
<dbReference type="InterPro" id="IPR003838">
    <property type="entry name" value="ABC3_permease_C"/>
</dbReference>
<evidence type="ECO:0000259" key="11">
    <source>
        <dbReference type="PROSITE" id="PS50893"/>
    </source>
</evidence>
<feature type="transmembrane region" description="Helical" evidence="10">
    <location>
        <begin position="293"/>
        <end position="312"/>
    </location>
</feature>
<organism evidence="12 13">
    <name type="scientific">Candidatus Scatoplasma merdavium</name>
    <dbReference type="NCBI Taxonomy" id="2840932"/>
    <lineage>
        <taxon>Bacteria</taxon>
        <taxon>Bacillati</taxon>
        <taxon>Bacillota</taxon>
        <taxon>Bacilli</taxon>
        <taxon>Bacillales</taxon>
        <taxon>Candidatus Scatoplasma</taxon>
    </lineage>
</organism>
<keyword evidence="5" id="KW-0547">Nucleotide-binding</keyword>
<dbReference type="InterPro" id="IPR003593">
    <property type="entry name" value="AAA+_ATPase"/>
</dbReference>
<dbReference type="PROSITE" id="PS00211">
    <property type="entry name" value="ABC_TRANSPORTER_1"/>
    <property type="match status" value="1"/>
</dbReference>
<reference evidence="12" key="2">
    <citation type="journal article" date="2021" name="PeerJ">
        <title>Extensive microbial diversity within the chicken gut microbiome revealed by metagenomics and culture.</title>
        <authorList>
            <person name="Gilroy R."/>
            <person name="Ravi A."/>
            <person name="Getino M."/>
            <person name="Pursley I."/>
            <person name="Horton D.L."/>
            <person name="Alikhan N.F."/>
            <person name="Baker D."/>
            <person name="Gharbi K."/>
            <person name="Hall N."/>
            <person name="Watson M."/>
            <person name="Adriaenssens E.M."/>
            <person name="Foster-Nyarko E."/>
            <person name="Jarju S."/>
            <person name="Secka A."/>
            <person name="Antonio M."/>
            <person name="Oren A."/>
            <person name="Chaudhuri R.R."/>
            <person name="La Ragione R."/>
            <person name="Hildebrand F."/>
            <person name="Pallen M.J."/>
        </authorList>
    </citation>
    <scope>NUCLEOTIDE SEQUENCE</scope>
    <source>
        <strain evidence="12">1748</strain>
    </source>
</reference>
<dbReference type="InterPro" id="IPR017911">
    <property type="entry name" value="MacB-like_ATP-bd"/>
</dbReference>
<dbReference type="EMBL" id="JADING010000109">
    <property type="protein sequence ID" value="MBO8414578.1"/>
    <property type="molecule type" value="Genomic_DNA"/>
</dbReference>
<evidence type="ECO:0000256" key="3">
    <source>
        <dbReference type="ARBA" id="ARBA00022475"/>
    </source>
</evidence>
<feature type="transmembrane region" description="Helical" evidence="10">
    <location>
        <begin position="872"/>
        <end position="891"/>
    </location>
</feature>
<keyword evidence="2" id="KW-0813">Transport</keyword>
<keyword evidence="4 10" id="KW-0812">Transmembrane</keyword>
<dbReference type="GO" id="GO:0022857">
    <property type="term" value="F:transmembrane transporter activity"/>
    <property type="evidence" value="ECO:0007669"/>
    <property type="project" value="UniProtKB-ARBA"/>
</dbReference>
<dbReference type="Pfam" id="PF02687">
    <property type="entry name" value="FtsX"/>
    <property type="match status" value="1"/>
</dbReference>
<feature type="domain" description="ABC transporter" evidence="11">
    <location>
        <begin position="2"/>
        <end position="241"/>
    </location>
</feature>
<comment type="similarity">
    <text evidence="9">Belongs to the ABC transporter superfamily. Macrolide exporter (TC 3.A.1.122) family.</text>
</comment>
<dbReference type="GO" id="GO:0005886">
    <property type="term" value="C:plasma membrane"/>
    <property type="evidence" value="ECO:0007669"/>
    <property type="project" value="UniProtKB-SubCell"/>
</dbReference>
<evidence type="ECO:0000256" key="2">
    <source>
        <dbReference type="ARBA" id="ARBA00022448"/>
    </source>
</evidence>
<dbReference type="CDD" id="cd03255">
    <property type="entry name" value="ABC_MJ0796_LolCDE_FtsE"/>
    <property type="match status" value="1"/>
</dbReference>
<protein>
    <submittedName>
        <fullName evidence="12">ATP-binding cassette domain-containing protein</fullName>
    </submittedName>
</protein>
<proteinExistence type="inferred from homology"/>
<name>A0A9D9GRG5_9BACL</name>
<gene>
    <name evidence="12" type="ORF">IAC78_03825</name>
</gene>
<dbReference type="InterPro" id="IPR017871">
    <property type="entry name" value="ABC_transporter-like_CS"/>
</dbReference>
<keyword evidence="3" id="KW-1003">Cell membrane</keyword>
<evidence type="ECO:0000313" key="13">
    <source>
        <dbReference type="Proteomes" id="UP000823629"/>
    </source>
</evidence>
<dbReference type="AlphaFoldDB" id="A0A9D9GRG5"/>
<dbReference type="FunFam" id="3.40.50.300:FF:000032">
    <property type="entry name" value="Export ABC transporter ATP-binding protein"/>
    <property type="match status" value="1"/>
</dbReference>
<evidence type="ECO:0000256" key="4">
    <source>
        <dbReference type="ARBA" id="ARBA00022692"/>
    </source>
</evidence>